<dbReference type="EMBL" id="AAVT01000001">
    <property type="protein sequence ID" value="EAW32209.1"/>
    <property type="molecule type" value="Genomic_DNA"/>
</dbReference>
<dbReference type="STRING" id="247633.GP2143_13176"/>
<keyword evidence="4" id="KW-1185">Reference proteome</keyword>
<evidence type="ECO:0000256" key="2">
    <source>
        <dbReference type="ARBA" id="ARBA00022801"/>
    </source>
</evidence>
<accession>A0Y7V5</accession>
<dbReference type="CDD" id="cd00586">
    <property type="entry name" value="4HBT"/>
    <property type="match status" value="1"/>
</dbReference>
<keyword evidence="2" id="KW-0378">Hydrolase</keyword>
<evidence type="ECO:0000256" key="1">
    <source>
        <dbReference type="ARBA" id="ARBA00005953"/>
    </source>
</evidence>
<dbReference type="eggNOG" id="COG0824">
    <property type="taxonomic scope" value="Bacteria"/>
</dbReference>
<comment type="similarity">
    <text evidence="1">Belongs to the 4-hydroxybenzoyl-CoA thioesterase family.</text>
</comment>
<evidence type="ECO:0000313" key="3">
    <source>
        <dbReference type="EMBL" id="EAW32209.1"/>
    </source>
</evidence>
<proteinExistence type="inferred from homology"/>
<dbReference type="InterPro" id="IPR050563">
    <property type="entry name" value="4-hydroxybenzoyl-CoA_TE"/>
</dbReference>
<dbReference type="PANTHER" id="PTHR31793:SF27">
    <property type="entry name" value="NOVEL THIOESTERASE SUPERFAMILY DOMAIN AND SAPOSIN A-TYPE DOMAIN CONTAINING PROTEIN (0610012H03RIK)"/>
    <property type="match status" value="1"/>
</dbReference>
<organism evidence="3 4">
    <name type="scientific">marine gamma proteobacterium HTCC2143</name>
    <dbReference type="NCBI Taxonomy" id="247633"/>
    <lineage>
        <taxon>Bacteria</taxon>
        <taxon>Pseudomonadati</taxon>
        <taxon>Pseudomonadota</taxon>
        <taxon>Gammaproteobacteria</taxon>
        <taxon>Cellvibrionales</taxon>
        <taxon>Spongiibacteraceae</taxon>
        <taxon>BD1-7 clade</taxon>
    </lineage>
</organism>
<dbReference type="InterPro" id="IPR029069">
    <property type="entry name" value="HotDog_dom_sf"/>
</dbReference>
<evidence type="ECO:0000313" key="4">
    <source>
        <dbReference type="Proteomes" id="UP000004931"/>
    </source>
</evidence>
<sequence>MTELVEVLRSAVNTWECDEMGHMNVRFYVTRSVEALFSFGQTFGLGPQTLRDRQQTLAIKDQHIRFLREVHPGVPFLICAGVISADEHNITMYQELTNLISGQVSATFVSDVYLADVESRTPALFDKALVEQLQQQRVELPDYAKPRGISTAAPRPTPTLDEADKLGLFQIYQGLVNKADTDAYGFMQPQGYMGSLANGITHFFIALKDQQKPRDEGMGGAALEYRFVYRQAPQAGDIVVVRSGLKGVLGKATNFCHWMFNGESGECIATVEAVAVSFDLTTRKAVEPSPESRDNMMKKTVVGLSL</sequence>
<dbReference type="AlphaFoldDB" id="A0Y7V5"/>
<gene>
    <name evidence="3" type="ORF">GP2143_13176</name>
</gene>
<comment type="caution">
    <text evidence="3">The sequence shown here is derived from an EMBL/GenBank/DDBJ whole genome shotgun (WGS) entry which is preliminary data.</text>
</comment>
<dbReference type="OrthoDB" id="7597365at2"/>
<dbReference type="Proteomes" id="UP000004931">
    <property type="component" value="Unassembled WGS sequence"/>
</dbReference>
<dbReference type="SUPFAM" id="SSF54637">
    <property type="entry name" value="Thioesterase/thiol ester dehydrase-isomerase"/>
    <property type="match status" value="2"/>
</dbReference>
<name>A0Y7V5_9GAMM</name>
<dbReference type="PANTHER" id="PTHR31793">
    <property type="entry name" value="4-HYDROXYBENZOYL-COA THIOESTERASE FAMILY MEMBER"/>
    <property type="match status" value="1"/>
</dbReference>
<protein>
    <recommendedName>
        <fullName evidence="5">Thioesterase</fullName>
    </recommendedName>
</protein>
<dbReference type="GO" id="GO:0047617">
    <property type="term" value="F:fatty acyl-CoA hydrolase activity"/>
    <property type="evidence" value="ECO:0007669"/>
    <property type="project" value="TreeGrafter"/>
</dbReference>
<reference evidence="3 4" key="1">
    <citation type="journal article" date="2010" name="J. Bacteriol.">
        <title>Genome sequence of the oligotrophic marine Gammaproteobacterium HTCC2143, isolated from the Oregon Coast.</title>
        <authorList>
            <person name="Oh H.M."/>
            <person name="Kang I."/>
            <person name="Ferriera S."/>
            <person name="Giovannoni S.J."/>
            <person name="Cho J.C."/>
        </authorList>
    </citation>
    <scope>NUCLEOTIDE SEQUENCE [LARGE SCALE GENOMIC DNA]</scope>
    <source>
        <strain evidence="3 4">HTCC2143</strain>
    </source>
</reference>
<dbReference type="Pfam" id="PF13279">
    <property type="entry name" value="4HBT_2"/>
    <property type="match status" value="2"/>
</dbReference>
<evidence type="ECO:0008006" key="5">
    <source>
        <dbReference type="Google" id="ProtNLM"/>
    </source>
</evidence>
<dbReference type="Gene3D" id="3.10.129.10">
    <property type="entry name" value="Hotdog Thioesterase"/>
    <property type="match status" value="2"/>
</dbReference>